<dbReference type="Gene3D" id="3.40.50.150">
    <property type="entry name" value="Vaccinia Virus protein VP39"/>
    <property type="match status" value="1"/>
</dbReference>
<feature type="compositionally biased region" description="Low complexity" evidence="1">
    <location>
        <begin position="698"/>
        <end position="709"/>
    </location>
</feature>
<dbReference type="InterPro" id="IPR029063">
    <property type="entry name" value="SAM-dependent_MTases_sf"/>
</dbReference>
<feature type="region of interest" description="Disordered" evidence="1">
    <location>
        <begin position="1"/>
        <end position="165"/>
    </location>
</feature>
<evidence type="ECO:0000313" key="3">
    <source>
        <dbReference type="Proteomes" id="UP000886520"/>
    </source>
</evidence>
<proteinExistence type="predicted"/>
<name>A0A9D4U3Z6_ADICA</name>
<evidence type="ECO:0000313" key="2">
    <source>
        <dbReference type="EMBL" id="KAI5060977.1"/>
    </source>
</evidence>
<dbReference type="AlphaFoldDB" id="A0A9D4U3Z6"/>
<feature type="compositionally biased region" description="Acidic residues" evidence="1">
    <location>
        <begin position="136"/>
        <end position="148"/>
    </location>
</feature>
<dbReference type="EMBL" id="JABFUD020000023">
    <property type="protein sequence ID" value="KAI5060977.1"/>
    <property type="molecule type" value="Genomic_DNA"/>
</dbReference>
<protein>
    <recommendedName>
        <fullName evidence="4">DNA methylase N-4/N-6 domain-containing protein</fullName>
    </recommendedName>
</protein>
<dbReference type="CDD" id="cd02440">
    <property type="entry name" value="AdoMet_MTases"/>
    <property type="match status" value="1"/>
</dbReference>
<feature type="compositionally biased region" description="Basic and acidic residues" evidence="1">
    <location>
        <begin position="83"/>
        <end position="119"/>
    </location>
</feature>
<accession>A0A9D4U3Z6</accession>
<dbReference type="Proteomes" id="UP000886520">
    <property type="component" value="Chromosome 23"/>
</dbReference>
<feature type="compositionally biased region" description="Acidic residues" evidence="1">
    <location>
        <begin position="68"/>
        <end position="80"/>
    </location>
</feature>
<gene>
    <name evidence="2" type="ORF">GOP47_0023482</name>
</gene>
<dbReference type="SUPFAM" id="SSF53335">
    <property type="entry name" value="S-adenosyl-L-methionine-dependent methyltransferases"/>
    <property type="match status" value="1"/>
</dbReference>
<keyword evidence="3" id="KW-1185">Reference proteome</keyword>
<organism evidence="2 3">
    <name type="scientific">Adiantum capillus-veneris</name>
    <name type="common">Maidenhair fern</name>
    <dbReference type="NCBI Taxonomy" id="13818"/>
    <lineage>
        <taxon>Eukaryota</taxon>
        <taxon>Viridiplantae</taxon>
        <taxon>Streptophyta</taxon>
        <taxon>Embryophyta</taxon>
        <taxon>Tracheophyta</taxon>
        <taxon>Polypodiopsida</taxon>
        <taxon>Polypodiidae</taxon>
        <taxon>Polypodiales</taxon>
        <taxon>Pteridineae</taxon>
        <taxon>Pteridaceae</taxon>
        <taxon>Vittarioideae</taxon>
        <taxon>Adiantum</taxon>
    </lineage>
</organism>
<evidence type="ECO:0008006" key="4">
    <source>
        <dbReference type="Google" id="ProtNLM"/>
    </source>
</evidence>
<comment type="caution">
    <text evidence="2">The sequence shown here is derived from an EMBL/GenBank/DDBJ whole genome shotgun (WGS) entry which is preliminary data.</text>
</comment>
<sequence length="980" mass="110599">MRKARLLQTSPLAKYFHPLSPKKTAKGAGDSGATYKTRGRPSKQDNFNRSIARAGNQEHSQVSQKDAEDVEENGGAEELVDSIVHDLEQENVEKSEEVVVEKHDQVTKGQRDDEVTEGQHDEEEGQHDDEVTAGKDDEEEGQHDDEVSEGQHDDEVTEGQNISNLAGGRRNKLEVFGKILEISTPQAFLERIRVTFSGPPPRIPLCRLLSSEAIRKVSPSTERSLTRSFIKMGGYLESKGAVTVSIIDLEGEETPITQERIDSWDDCWKTINERFERSLGLETEWGPYLKGKMVHVLDGNNRLHAWMECIRQGFENDLSRHCSVVCHFLQFAKTDVGELMFSLARLNKMNDYAYVPTTFGDRLFQLRRLGEADKTTLLDGLSIEDRAWVEKEMQVVSSRGKRSWFTLPVQIMTWLLFKDEMEQKIEELAKGMDETGRAKVIKKMEITYRGKTSKYARIADPANGEKFWCATLSLPWHEPSAHIATEEKLNMIGNACITDVDKAHIVKLLDSSQVSIRSLECLPNDKAKVRDWLHIAFRVVEGGIKSTNAMNEQPGLHNATRRVVYRWLLKEIAQHMLDEMPPLASVWTYADNPTFMYSDVKLGRSLSTIEKAKCPWWLDMVKNHVPDEEFELFQQHKAALQLTTTTNSVLEEETTATSQVVASTASASFRKTLPINLGREVVHRALQANKAIEDGKMQGQHQSASSSGGLRENDDIINETLEPTGTIYVFNISVEELVHIIEYPQQVEQMGLEVLEAFNVVCSQGTVKGTQLDLCIDLIFADFPSNVAIEGCFCNKVPFWNKIVDNLYDTTFHLADSCLSDRGFFVCLYTMEEGVKVEQAGKQKGFKIYHRQVVRCTPPIGKRLGPIVTQVNCLILSAFVHCSTTCVYRIHHDQLPELKLGGDLQFGQDLIFDIVPEADLVKRKGKPWRGGCQEDVVLDIFAGTGTLGLAAGFMDRHVIMFERDERIFDHLLKPFGVKMD</sequence>
<reference evidence="2" key="1">
    <citation type="submission" date="2021-01" db="EMBL/GenBank/DDBJ databases">
        <title>Adiantum capillus-veneris genome.</title>
        <authorList>
            <person name="Fang Y."/>
            <person name="Liao Q."/>
        </authorList>
    </citation>
    <scope>NUCLEOTIDE SEQUENCE</scope>
    <source>
        <strain evidence="2">H3</strain>
        <tissue evidence="2">Leaf</tissue>
    </source>
</reference>
<feature type="region of interest" description="Disordered" evidence="1">
    <location>
        <begin position="693"/>
        <end position="712"/>
    </location>
</feature>
<evidence type="ECO:0000256" key="1">
    <source>
        <dbReference type="SAM" id="MobiDB-lite"/>
    </source>
</evidence>